<name>A0A937W136_UNCTE</name>
<sequence length="158" mass="17990">MAALDVQIFHCLAIRDLAVRVDALLKPFTLPYDIAPADKERLMTLVLSCLRASGTPLGSLIRLPWENRAWLNAAQAPSVTCQQPDMLWLVIEQPVTAAALFHFVDARDGLTFIDLRYPSEHEYVHWLSTFKNAMLDAVQRWWRTQVQHSEATAVDFTQ</sequence>
<feature type="non-terminal residue" evidence="1">
    <location>
        <position position="158"/>
    </location>
</feature>
<dbReference type="AlphaFoldDB" id="A0A937W136"/>
<dbReference type="EMBL" id="VGLS01000443">
    <property type="protein sequence ID" value="MBM3224944.1"/>
    <property type="molecule type" value="Genomic_DNA"/>
</dbReference>
<evidence type="ECO:0000313" key="1">
    <source>
        <dbReference type="EMBL" id="MBM3224944.1"/>
    </source>
</evidence>
<gene>
    <name evidence="1" type="ORF">FJZ47_14230</name>
</gene>
<proteinExistence type="predicted"/>
<protein>
    <submittedName>
        <fullName evidence="1">Uncharacterized protein</fullName>
    </submittedName>
</protein>
<accession>A0A937W136</accession>
<comment type="caution">
    <text evidence="1">The sequence shown here is derived from an EMBL/GenBank/DDBJ whole genome shotgun (WGS) entry which is preliminary data.</text>
</comment>
<organism evidence="1 2">
    <name type="scientific">Tectimicrobiota bacterium</name>
    <dbReference type="NCBI Taxonomy" id="2528274"/>
    <lineage>
        <taxon>Bacteria</taxon>
        <taxon>Pseudomonadati</taxon>
        <taxon>Nitrospinota/Tectimicrobiota group</taxon>
        <taxon>Candidatus Tectimicrobiota</taxon>
    </lineage>
</organism>
<evidence type="ECO:0000313" key="2">
    <source>
        <dbReference type="Proteomes" id="UP000712673"/>
    </source>
</evidence>
<reference evidence="1" key="1">
    <citation type="submission" date="2019-03" db="EMBL/GenBank/DDBJ databases">
        <title>Lake Tanganyika Metagenome-Assembled Genomes (MAGs).</title>
        <authorList>
            <person name="Tran P."/>
        </authorList>
    </citation>
    <scope>NUCLEOTIDE SEQUENCE</scope>
    <source>
        <strain evidence="1">K_DeepCast_65m_m2_066</strain>
    </source>
</reference>
<dbReference type="Proteomes" id="UP000712673">
    <property type="component" value="Unassembled WGS sequence"/>
</dbReference>